<reference evidence="2" key="1">
    <citation type="submission" date="2018-05" db="EMBL/GenBank/DDBJ databases">
        <authorList>
            <person name="Lanie J.A."/>
            <person name="Ng W.-L."/>
            <person name="Kazmierczak K.M."/>
            <person name="Andrzejewski T.M."/>
            <person name="Davidsen T.M."/>
            <person name="Wayne K.J."/>
            <person name="Tettelin H."/>
            <person name="Glass J.I."/>
            <person name="Rusch D."/>
            <person name="Podicherti R."/>
            <person name="Tsui H.-C.T."/>
            <person name="Winkler M.E."/>
        </authorList>
    </citation>
    <scope>NUCLEOTIDE SEQUENCE</scope>
</reference>
<accession>A0A382VDR5</accession>
<feature type="non-terminal residue" evidence="2">
    <location>
        <position position="48"/>
    </location>
</feature>
<proteinExistence type="predicted"/>
<protein>
    <submittedName>
        <fullName evidence="2">Uncharacterized protein</fullName>
    </submittedName>
</protein>
<sequence>MSRRSEQDTAHPNGRHAFDSTASAISLNVSLVDIRSSKAPEPTIRPSR</sequence>
<dbReference type="EMBL" id="UINC01150881">
    <property type="protein sequence ID" value="SVD44175.1"/>
    <property type="molecule type" value="Genomic_DNA"/>
</dbReference>
<feature type="region of interest" description="Disordered" evidence="1">
    <location>
        <begin position="1"/>
        <end position="21"/>
    </location>
</feature>
<name>A0A382VDR5_9ZZZZ</name>
<dbReference type="AlphaFoldDB" id="A0A382VDR5"/>
<evidence type="ECO:0000256" key="1">
    <source>
        <dbReference type="SAM" id="MobiDB-lite"/>
    </source>
</evidence>
<gene>
    <name evidence="2" type="ORF">METZ01_LOCUS397029</name>
</gene>
<evidence type="ECO:0000313" key="2">
    <source>
        <dbReference type="EMBL" id="SVD44175.1"/>
    </source>
</evidence>
<organism evidence="2">
    <name type="scientific">marine metagenome</name>
    <dbReference type="NCBI Taxonomy" id="408172"/>
    <lineage>
        <taxon>unclassified sequences</taxon>
        <taxon>metagenomes</taxon>
        <taxon>ecological metagenomes</taxon>
    </lineage>
</organism>